<feature type="transmembrane region" description="Helical" evidence="1">
    <location>
        <begin position="364"/>
        <end position="385"/>
    </location>
</feature>
<dbReference type="PANTHER" id="PTHR40467">
    <property type="match status" value="1"/>
</dbReference>
<evidence type="ECO:0000256" key="1">
    <source>
        <dbReference type="SAM" id="Phobius"/>
    </source>
</evidence>
<organism evidence="3 4">
    <name type="scientific">Diversispora eburnea</name>
    <dbReference type="NCBI Taxonomy" id="1213867"/>
    <lineage>
        <taxon>Eukaryota</taxon>
        <taxon>Fungi</taxon>
        <taxon>Fungi incertae sedis</taxon>
        <taxon>Mucoromycota</taxon>
        <taxon>Glomeromycotina</taxon>
        <taxon>Glomeromycetes</taxon>
        <taxon>Diversisporales</taxon>
        <taxon>Diversisporaceae</taxon>
        <taxon>Diversispora</taxon>
    </lineage>
</organism>
<feature type="transmembrane region" description="Helical" evidence="1">
    <location>
        <begin position="270"/>
        <end position="292"/>
    </location>
</feature>
<feature type="transmembrane region" description="Helical" evidence="1">
    <location>
        <begin position="517"/>
        <end position="540"/>
    </location>
</feature>
<dbReference type="Pfam" id="PF00240">
    <property type="entry name" value="ubiquitin"/>
    <property type="match status" value="1"/>
</dbReference>
<dbReference type="InterPro" id="IPR003103">
    <property type="entry name" value="BAG_domain"/>
</dbReference>
<dbReference type="SUPFAM" id="SSF63491">
    <property type="entry name" value="BAG domain"/>
    <property type="match status" value="1"/>
</dbReference>
<keyword evidence="1" id="KW-0812">Transmembrane</keyword>
<feature type="transmembrane region" description="Helical" evidence="1">
    <location>
        <begin position="561"/>
        <end position="582"/>
    </location>
</feature>
<accession>A0A9N8ZUR4</accession>
<evidence type="ECO:0000259" key="2">
    <source>
        <dbReference type="PROSITE" id="PS50053"/>
    </source>
</evidence>
<keyword evidence="1" id="KW-0472">Membrane</keyword>
<dbReference type="SUPFAM" id="SSF54236">
    <property type="entry name" value="Ubiquitin-like"/>
    <property type="match status" value="1"/>
</dbReference>
<feature type="transmembrane region" description="Helical" evidence="1">
    <location>
        <begin position="217"/>
        <end position="236"/>
    </location>
</feature>
<feature type="transmembrane region" description="Helical" evidence="1">
    <location>
        <begin position="392"/>
        <end position="410"/>
    </location>
</feature>
<protein>
    <submittedName>
        <fullName evidence="3">2095_t:CDS:1</fullName>
    </submittedName>
</protein>
<keyword evidence="1" id="KW-1133">Transmembrane helix</keyword>
<feature type="transmembrane region" description="Helical" evidence="1">
    <location>
        <begin position="430"/>
        <end position="455"/>
    </location>
</feature>
<proteinExistence type="predicted"/>
<keyword evidence="4" id="KW-1185">Reference proteome</keyword>
<name>A0A9N8ZUR4_9GLOM</name>
<feature type="transmembrane region" description="Helical" evidence="1">
    <location>
        <begin position="327"/>
        <end position="352"/>
    </location>
</feature>
<dbReference type="PANTHER" id="PTHR40467:SF1">
    <property type="match status" value="1"/>
</dbReference>
<reference evidence="3" key="1">
    <citation type="submission" date="2021-06" db="EMBL/GenBank/DDBJ databases">
        <authorList>
            <person name="Kallberg Y."/>
            <person name="Tangrot J."/>
            <person name="Rosling A."/>
        </authorList>
    </citation>
    <scope>NUCLEOTIDE SEQUENCE</scope>
    <source>
        <strain evidence="3">AZ414A</strain>
    </source>
</reference>
<dbReference type="Proteomes" id="UP000789706">
    <property type="component" value="Unassembled WGS sequence"/>
</dbReference>
<dbReference type="Gene3D" id="3.10.20.90">
    <property type="entry name" value="Phosphatidylinositol 3-kinase Catalytic Subunit, Chain A, domain 1"/>
    <property type="match status" value="1"/>
</dbReference>
<sequence>MIQLDFNKEGPGSLGTTTLKQMKERLKNITGVPLNGQKLLFSGAVLKDETAMLTSFGLCSPSKLILMGSKPDEKDLAQTSTGSPEEYALIQRISKLIESTTTSLLPRIETFETSDRSKLLDLHQMLVENLMQSLLTLDGVVCPPEFSGARQKRREAVKFTQELIDRIYCYNVQSRSSHTRPPSTSVVEPEENTHLLIGIRPSRKQVSDWTHNEWKRILVLNVLPVAIFDLYSLNWWPKWLGGGFAYFIFWIFSLFLGALIYLYTGLEKFNLTWVLLTFFTMNMPLLVAFILIKSENRNTYRHSRTIFQKTFLERQLDVRIPASYRRFLWFCFTLFIIISAFIAGEAYAYVFISTPSAHTGIDAFVYVYSWLATIYILDTVTEYIIETRVKSYPLQFSFKLYFFMIYFIFYRNLFARLRNPKQYILIQAASSLWVCIFYPICMTGWMHKQLVYFFGLRKDYKDYKKQCGRSFFIRNLAENATMLGFICWICIIHYGPNCDIYPYFKFNEEGNEFNFDYTLRASCYIWAFELASTIITRLIYKKVFKHDITREAVNDFKEHPEMVVALIVIIIHVLQDMLMALLKLNFQGGHSGKNRP</sequence>
<feature type="transmembrane region" description="Helical" evidence="1">
    <location>
        <begin position="476"/>
        <end position="497"/>
    </location>
</feature>
<dbReference type="InterPro" id="IPR029071">
    <property type="entry name" value="Ubiquitin-like_domsf"/>
</dbReference>
<evidence type="ECO:0000313" key="3">
    <source>
        <dbReference type="EMBL" id="CAG8509109.1"/>
    </source>
</evidence>
<dbReference type="AlphaFoldDB" id="A0A9N8ZUR4"/>
<dbReference type="InterPro" id="IPR039966">
    <property type="entry name" value="C553.12c"/>
</dbReference>
<dbReference type="GO" id="GO:0051087">
    <property type="term" value="F:protein-folding chaperone binding"/>
    <property type="evidence" value="ECO:0007669"/>
    <property type="project" value="InterPro"/>
</dbReference>
<dbReference type="Pfam" id="PF02179">
    <property type="entry name" value="BAG"/>
    <property type="match status" value="1"/>
</dbReference>
<dbReference type="Gene3D" id="1.20.58.120">
    <property type="entry name" value="BAG domain"/>
    <property type="match status" value="1"/>
</dbReference>
<dbReference type="InterPro" id="IPR036533">
    <property type="entry name" value="BAG_dom_sf"/>
</dbReference>
<dbReference type="EMBL" id="CAJVPK010000429">
    <property type="protein sequence ID" value="CAG8509109.1"/>
    <property type="molecule type" value="Genomic_DNA"/>
</dbReference>
<feature type="domain" description="Ubiquitin-like" evidence="2">
    <location>
        <begin position="16"/>
        <end position="73"/>
    </location>
</feature>
<dbReference type="PROSITE" id="PS50053">
    <property type="entry name" value="UBIQUITIN_2"/>
    <property type="match status" value="1"/>
</dbReference>
<gene>
    <name evidence="3" type="ORF">DEBURN_LOCUS5080</name>
</gene>
<dbReference type="OrthoDB" id="5541877at2759"/>
<comment type="caution">
    <text evidence="3">The sequence shown here is derived from an EMBL/GenBank/DDBJ whole genome shotgun (WGS) entry which is preliminary data.</text>
</comment>
<evidence type="ECO:0000313" key="4">
    <source>
        <dbReference type="Proteomes" id="UP000789706"/>
    </source>
</evidence>
<dbReference type="InterPro" id="IPR000626">
    <property type="entry name" value="Ubiquitin-like_dom"/>
</dbReference>
<feature type="transmembrane region" description="Helical" evidence="1">
    <location>
        <begin position="243"/>
        <end position="264"/>
    </location>
</feature>